<proteinExistence type="inferred from homology"/>
<evidence type="ECO:0000256" key="4">
    <source>
        <dbReference type="ARBA" id="ARBA00022643"/>
    </source>
</evidence>
<dbReference type="GO" id="GO:0016491">
    <property type="term" value="F:oxidoreductase activity"/>
    <property type="evidence" value="ECO:0007669"/>
    <property type="project" value="UniProtKB-KW"/>
</dbReference>
<dbReference type="InterPro" id="IPR029479">
    <property type="entry name" value="Nitroreductase"/>
</dbReference>
<comment type="similarity">
    <text evidence="2">Belongs to the nitroreductase family.</text>
</comment>
<dbReference type="EMBL" id="CP024965">
    <property type="protein sequence ID" value="ATZ18686.1"/>
    <property type="molecule type" value="Genomic_DNA"/>
</dbReference>
<feature type="domain" description="Nitroreductase" evidence="6">
    <location>
        <begin position="13"/>
        <end position="193"/>
    </location>
</feature>
<dbReference type="PANTHER" id="PTHR43673">
    <property type="entry name" value="NAD(P)H NITROREDUCTASE YDGI-RELATED"/>
    <property type="match status" value="1"/>
</dbReference>
<evidence type="ECO:0000256" key="3">
    <source>
        <dbReference type="ARBA" id="ARBA00022630"/>
    </source>
</evidence>
<sequence>MNNQKNSYVFELVRNRRATKRMKSGFTITDEQLRLITESIRWTSMSYGVWCYRIIVVPRGQLRDELAPVWYNQPSFINSSHVIIFLHDKENKIRNKTMNNSFNKAIPDSAIEIRDVMKNAVLNNWATNNVNPDEWSAKQTYIALGTAMIAVADLGLDSSPYEGFDRNAVEAILEKHNLINRQEESVSVAIGIGKADLDDNMVHFFEKERMDEDKFTTIIKK</sequence>
<accession>A0A2K8NYQ3</accession>
<evidence type="ECO:0000313" key="8">
    <source>
        <dbReference type="Proteomes" id="UP000232230"/>
    </source>
</evidence>
<dbReference type="SUPFAM" id="SSF55469">
    <property type="entry name" value="FMN-dependent nitroreductase-like"/>
    <property type="match status" value="1"/>
</dbReference>
<dbReference type="RefSeq" id="WP_024863209.1">
    <property type="nucleotide sequence ID" value="NZ_CP024965.1"/>
</dbReference>
<evidence type="ECO:0000259" key="6">
    <source>
        <dbReference type="Pfam" id="PF00881"/>
    </source>
</evidence>
<evidence type="ECO:0000256" key="1">
    <source>
        <dbReference type="ARBA" id="ARBA00001917"/>
    </source>
</evidence>
<evidence type="ECO:0000256" key="5">
    <source>
        <dbReference type="ARBA" id="ARBA00023002"/>
    </source>
</evidence>
<evidence type="ECO:0000313" key="7">
    <source>
        <dbReference type="EMBL" id="ATZ18686.1"/>
    </source>
</evidence>
<dbReference type="Pfam" id="PF00881">
    <property type="entry name" value="Nitroreductase"/>
    <property type="match status" value="1"/>
</dbReference>
<keyword evidence="8" id="KW-1185">Reference proteome</keyword>
<dbReference type="PANTHER" id="PTHR43673:SF2">
    <property type="entry name" value="NITROREDUCTASE"/>
    <property type="match status" value="1"/>
</dbReference>
<dbReference type="Gene3D" id="3.40.109.10">
    <property type="entry name" value="NADH Oxidase"/>
    <property type="match status" value="1"/>
</dbReference>
<dbReference type="Proteomes" id="UP000232230">
    <property type="component" value="Chromosome"/>
</dbReference>
<organism evidence="7 8">
    <name type="scientific">Williamsoniiplasma somnilux</name>
    <dbReference type="NCBI Taxonomy" id="215578"/>
    <lineage>
        <taxon>Bacteria</taxon>
        <taxon>Bacillati</taxon>
        <taxon>Mycoplasmatota</taxon>
        <taxon>Mollicutes</taxon>
        <taxon>Entomoplasmatales</taxon>
        <taxon>Williamsoniiplasma</taxon>
    </lineage>
</organism>
<protein>
    <submittedName>
        <fullName evidence="7">NAD(P)H-dependent oxidoreductase</fullName>
    </submittedName>
</protein>
<keyword evidence="4" id="KW-0288">FMN</keyword>
<keyword evidence="3" id="KW-0285">Flavoprotein</keyword>
<dbReference type="InterPro" id="IPR000415">
    <property type="entry name" value="Nitroreductase-like"/>
</dbReference>
<gene>
    <name evidence="7" type="ORF">ESOMN_v1c03040</name>
</gene>
<dbReference type="KEGG" id="esx:ESOMN_v1c03040"/>
<dbReference type="AlphaFoldDB" id="A0A2K8NYQ3"/>
<reference evidence="7 8" key="1">
    <citation type="submission" date="2017-11" db="EMBL/GenBank/DDBJ databases">
        <title>Genome sequence of Entomoplasma somnilux PYAN-1 (ATCC 49194).</title>
        <authorList>
            <person name="Lo W.-S."/>
            <person name="Gasparich G.E."/>
            <person name="Kuo C.-H."/>
        </authorList>
    </citation>
    <scope>NUCLEOTIDE SEQUENCE [LARGE SCALE GENOMIC DNA]</scope>
    <source>
        <strain evidence="7 8">PYAN-1</strain>
    </source>
</reference>
<evidence type="ECO:0000256" key="2">
    <source>
        <dbReference type="ARBA" id="ARBA00007118"/>
    </source>
</evidence>
<keyword evidence="5" id="KW-0560">Oxidoreductase</keyword>
<comment type="cofactor">
    <cofactor evidence="1">
        <name>FMN</name>
        <dbReference type="ChEBI" id="CHEBI:58210"/>
    </cofactor>
</comment>
<name>A0A2K8NYQ3_9MOLU</name>